<name>C6XDM3_METGS</name>
<evidence type="ECO:0000259" key="10">
    <source>
        <dbReference type="PROSITE" id="PS51779"/>
    </source>
</evidence>
<dbReference type="InterPro" id="IPR034746">
    <property type="entry name" value="POTRA"/>
</dbReference>
<dbReference type="Gene3D" id="3.10.20.310">
    <property type="entry name" value="membrane protein fhac"/>
    <property type="match status" value="5"/>
</dbReference>
<dbReference type="FunFam" id="3.10.20.310:FF:000001">
    <property type="entry name" value="Outer membrane protein assembly factor BamA"/>
    <property type="match status" value="1"/>
</dbReference>
<sequence length="782" mass="87453" precursor="true">MNLSIKLKHIPFVVLGMYATSAMALEPFVVKDIRVDGIQRTEAGTVFNYLPVKVGETMDDDKATQAIKALYGTGFFKDVRIEADQDVLVVVVQERAAIAQLNFSGNKSFPSDKMKEGLKQIGLAEGLIFDRSMLDRAEQEIKRQYLSQGKYGATVKAVVTPLERNRVAVQFNIEEGAISKIRSINIVGNQAFDSKTLLETISLTTPGWMTWWNKNDQYSKQKLTADLETLRSFYMNQGFLEFNIESTQVSITPDKRDIYITINISEGEKYTVTDIKLAGEMLLAEEEARKLISLQTGEYFNRQKITESSKAIGDRLGNDGYAFANVNAVPDVDKDKHTVAFTFFIDPGRRVYVRRINLTGNTRTRDEVLRREMRQMESAWYGADKINRSKQRLERLQFFSDVNVETPAVPGTNDQVDLNINVTEKSTGSVMFGAGLSSAEGVVFGVTVNQNNFLGTGNRVSAQVNTGKVNTIYSLSYTDPYFTPDGVSRTFNAYRRDIDTSYLSTGSYKTSSYGTGVSFGMPLNERDSVSAGLTFDFTQVDLTSSSPIQYRRYCGDSNANGCDNTSVLLNLGWAHDTRDNVLFPNKGVYQRLSTEIGLPGLDLQYYKVEYKHSWYKDITPNITFMLNGEAGYGDTYGSKDFPFFKNFYIGGVNSVRGYQTSSIGPRLYDTVNERGYAIGGTKRLLGNAELYFPIPGMKDSKQLRLSTFIDAGNVYTSDERMDLGDLRYSAGIGVSWYSPFGPIKLVLAKALNAQKDAVQTDGKTLYNDDKTQILQFQMGSQF</sequence>
<evidence type="ECO:0000256" key="1">
    <source>
        <dbReference type="ARBA" id="ARBA00004370"/>
    </source>
</evidence>
<feature type="chain" id="PRO_5009008671" description="Outer membrane protein assembly factor BamA" evidence="8">
    <location>
        <begin position="25"/>
        <end position="782"/>
    </location>
</feature>
<keyword evidence="5 8" id="KW-0677">Repeat</keyword>
<dbReference type="GO" id="GO:0051205">
    <property type="term" value="P:protein insertion into membrane"/>
    <property type="evidence" value="ECO:0007669"/>
    <property type="project" value="UniProtKB-UniRule"/>
</dbReference>
<dbReference type="FunFam" id="3.10.20.310:FF:000002">
    <property type="entry name" value="Outer membrane protein assembly factor BamA"/>
    <property type="match status" value="1"/>
</dbReference>
<evidence type="ECO:0000256" key="9">
    <source>
        <dbReference type="NCBIfam" id="TIGR03303"/>
    </source>
</evidence>
<feature type="domain" description="POTRA" evidence="10">
    <location>
        <begin position="28"/>
        <end position="95"/>
    </location>
</feature>
<evidence type="ECO:0000256" key="7">
    <source>
        <dbReference type="ARBA" id="ARBA00023237"/>
    </source>
</evidence>
<dbReference type="Gene3D" id="2.40.160.50">
    <property type="entry name" value="membrane protein fhac: a member of the omp85/tpsb transporter family"/>
    <property type="match status" value="1"/>
</dbReference>
<dbReference type="Pfam" id="PF07244">
    <property type="entry name" value="POTRA"/>
    <property type="match status" value="5"/>
</dbReference>
<dbReference type="Pfam" id="PF01103">
    <property type="entry name" value="Omp85"/>
    <property type="match status" value="1"/>
</dbReference>
<dbReference type="GO" id="GO:0043165">
    <property type="term" value="P:Gram-negative-bacterium-type cell outer membrane assembly"/>
    <property type="evidence" value="ECO:0007669"/>
    <property type="project" value="UniProtKB-UniRule"/>
</dbReference>
<feature type="domain" description="POTRA" evidence="10">
    <location>
        <begin position="96"/>
        <end position="176"/>
    </location>
</feature>
<evidence type="ECO:0000256" key="4">
    <source>
        <dbReference type="ARBA" id="ARBA00022729"/>
    </source>
</evidence>
<gene>
    <name evidence="8" type="primary">bamA</name>
    <name evidence="11" type="ordered locus">Msip34_1403</name>
</gene>
<evidence type="ECO:0000256" key="2">
    <source>
        <dbReference type="ARBA" id="ARBA00022452"/>
    </source>
</evidence>
<evidence type="ECO:0000256" key="3">
    <source>
        <dbReference type="ARBA" id="ARBA00022692"/>
    </source>
</evidence>
<dbReference type="EMBL" id="CP001674">
    <property type="protein sequence ID" value="ACT50648.1"/>
    <property type="molecule type" value="Genomic_DNA"/>
</dbReference>
<keyword evidence="6 8" id="KW-0472">Membrane</keyword>
<dbReference type="NCBIfam" id="TIGR03303">
    <property type="entry name" value="OM_YaeT"/>
    <property type="match status" value="1"/>
</dbReference>
<dbReference type="InterPro" id="IPR023707">
    <property type="entry name" value="OM_assembly_BamA"/>
</dbReference>
<dbReference type="InterPro" id="IPR010827">
    <property type="entry name" value="BamA/TamA_POTRA"/>
</dbReference>
<dbReference type="Proteomes" id="UP000002743">
    <property type="component" value="Chromosome"/>
</dbReference>
<dbReference type="FunFam" id="3.10.20.310:FF:000003">
    <property type="entry name" value="Outer membrane protein assembly factor BamA"/>
    <property type="match status" value="1"/>
</dbReference>
<dbReference type="PIRSF" id="PIRSF006076">
    <property type="entry name" value="OM_assembly_OMP85"/>
    <property type="match status" value="1"/>
</dbReference>
<keyword evidence="7 8" id="KW-0998">Cell outer membrane</keyword>
<dbReference type="InterPro" id="IPR000184">
    <property type="entry name" value="Bac_surfAg_D15"/>
</dbReference>
<dbReference type="AlphaFoldDB" id="C6XDM3"/>
<keyword evidence="12" id="KW-1185">Reference proteome</keyword>
<feature type="domain" description="POTRA" evidence="10">
    <location>
        <begin position="270"/>
        <end position="348"/>
    </location>
</feature>
<keyword evidence="4 8" id="KW-0732">Signal</keyword>
<evidence type="ECO:0000313" key="11">
    <source>
        <dbReference type="EMBL" id="ACT50648.1"/>
    </source>
</evidence>
<evidence type="ECO:0000256" key="6">
    <source>
        <dbReference type="ARBA" id="ARBA00023136"/>
    </source>
</evidence>
<dbReference type="HOGENOM" id="CLU_007664_1_0_4"/>
<dbReference type="InterPro" id="IPR039910">
    <property type="entry name" value="D15-like"/>
</dbReference>
<comment type="subcellular location">
    <subcellularLocation>
        <location evidence="8">Cell outer membrane</location>
    </subcellularLocation>
    <subcellularLocation>
        <location evidence="1">Membrane</location>
    </subcellularLocation>
</comment>
<dbReference type="KEGG" id="mei:Msip34_1403"/>
<comment type="subunit">
    <text evidence="8">Part of the Bam complex.</text>
</comment>
<dbReference type="GO" id="GO:1990063">
    <property type="term" value="C:Bam protein complex"/>
    <property type="evidence" value="ECO:0007669"/>
    <property type="project" value="TreeGrafter"/>
</dbReference>
<protein>
    <recommendedName>
        <fullName evidence="8 9">Outer membrane protein assembly factor BamA</fullName>
    </recommendedName>
</protein>
<dbReference type="OrthoDB" id="9803054at2"/>
<feature type="domain" description="POTRA" evidence="10">
    <location>
        <begin position="351"/>
        <end position="425"/>
    </location>
</feature>
<dbReference type="eggNOG" id="COG4775">
    <property type="taxonomic scope" value="Bacteria"/>
</dbReference>
<dbReference type="STRING" id="582744.Msip34_1403"/>
<feature type="signal peptide" evidence="8">
    <location>
        <begin position="1"/>
        <end position="24"/>
    </location>
</feature>
<organism evidence="11 12">
    <name type="scientific">Methylovorus glucosotrophus (strain SIP3-4)</name>
    <dbReference type="NCBI Taxonomy" id="582744"/>
    <lineage>
        <taxon>Bacteria</taxon>
        <taxon>Pseudomonadati</taxon>
        <taxon>Pseudomonadota</taxon>
        <taxon>Betaproteobacteria</taxon>
        <taxon>Nitrosomonadales</taxon>
        <taxon>Methylophilaceae</taxon>
        <taxon>Methylovorus</taxon>
    </lineage>
</organism>
<dbReference type="RefSeq" id="WP_013442258.1">
    <property type="nucleotide sequence ID" value="NC_012969.1"/>
</dbReference>
<accession>C6XDM3</accession>
<dbReference type="PANTHER" id="PTHR12815:SF23">
    <property type="entry name" value="OUTER MEMBRANE PROTEIN ASSEMBLY FACTOR BAMA"/>
    <property type="match status" value="1"/>
</dbReference>
<dbReference type="PROSITE" id="PS51779">
    <property type="entry name" value="POTRA"/>
    <property type="match status" value="5"/>
</dbReference>
<dbReference type="HAMAP" id="MF_01430">
    <property type="entry name" value="OM_assembly_BamA"/>
    <property type="match status" value="1"/>
</dbReference>
<proteinExistence type="inferred from homology"/>
<dbReference type="PANTHER" id="PTHR12815">
    <property type="entry name" value="SORTING AND ASSEMBLY MACHINERY SAMM50 PROTEIN FAMILY MEMBER"/>
    <property type="match status" value="1"/>
</dbReference>
<evidence type="ECO:0000256" key="8">
    <source>
        <dbReference type="HAMAP-Rule" id="MF_01430"/>
    </source>
</evidence>
<evidence type="ECO:0000313" key="12">
    <source>
        <dbReference type="Proteomes" id="UP000002743"/>
    </source>
</evidence>
<comment type="similarity">
    <text evidence="8">Belongs to the BamA family.</text>
</comment>
<comment type="function">
    <text evidence="8">Part of the outer membrane protein assembly complex, which is involved in assembly and insertion of beta-barrel proteins into the outer membrane.</text>
</comment>
<reference evidence="11 12" key="2">
    <citation type="journal article" date="2011" name="J. Bacteriol.">
        <title>Genomes of three methylotrophs from a single niche uncover genetic and metabolic divergence of Methylophilaceae.</title>
        <authorList>
            <person name="Lapidus A."/>
            <person name="Clum A."/>
            <person name="Labutti K."/>
            <person name="Kaluzhnaya M.G."/>
            <person name="Lim S."/>
            <person name="Beck D.A."/>
            <person name="Glavina Del Rio T."/>
            <person name="Nolan M."/>
            <person name="Mavromatis K."/>
            <person name="Huntemann M."/>
            <person name="Lucas S."/>
            <person name="Lidstrom M.E."/>
            <person name="Ivanova N."/>
            <person name="Chistoserdova L."/>
        </authorList>
    </citation>
    <scope>NUCLEOTIDE SEQUENCE [LARGE SCALE GENOMIC DNA]</scope>
    <source>
        <strain evidence="11 12">SIP3-4</strain>
    </source>
</reference>
<feature type="domain" description="POTRA" evidence="10">
    <location>
        <begin position="179"/>
        <end position="267"/>
    </location>
</feature>
<keyword evidence="2 8" id="KW-1134">Transmembrane beta strand</keyword>
<reference evidence="12" key="1">
    <citation type="submission" date="2009-07" db="EMBL/GenBank/DDBJ databases">
        <title>Complete sequence of chromosome of Methylovorus sp. SIP3-4.</title>
        <authorList>
            <person name="Lucas S."/>
            <person name="Copeland A."/>
            <person name="Lapidus A."/>
            <person name="Glavina del Rio T."/>
            <person name="Tice H."/>
            <person name="Bruce D."/>
            <person name="Goodwin L."/>
            <person name="Pitluck S."/>
            <person name="Clum A."/>
            <person name="Larimer F."/>
            <person name="Land M."/>
            <person name="Hauser L."/>
            <person name="Kyrpides N."/>
            <person name="Mikhailova N."/>
            <person name="Kayluzhnaya M."/>
            <person name="Chistoserdova L."/>
        </authorList>
    </citation>
    <scope>NUCLEOTIDE SEQUENCE [LARGE SCALE GENOMIC DNA]</scope>
    <source>
        <strain evidence="12">SIP3-4</strain>
    </source>
</reference>
<keyword evidence="3 8" id="KW-0812">Transmembrane</keyword>
<evidence type="ECO:0000256" key="5">
    <source>
        <dbReference type="ARBA" id="ARBA00022737"/>
    </source>
</evidence>